<dbReference type="PRINTS" id="PR00502">
    <property type="entry name" value="NUDIXFAMILY"/>
</dbReference>
<evidence type="ECO:0000256" key="1">
    <source>
        <dbReference type="ARBA" id="ARBA00001946"/>
    </source>
</evidence>
<accession>A0A402B8N0</accession>
<dbReference type="Gene3D" id="3.90.79.10">
    <property type="entry name" value="Nucleoside Triphosphate Pyrophosphohydrolase"/>
    <property type="match status" value="1"/>
</dbReference>
<dbReference type="PANTHER" id="PTHR43046">
    <property type="entry name" value="GDP-MANNOSE MANNOSYL HYDROLASE"/>
    <property type="match status" value="1"/>
</dbReference>
<protein>
    <submittedName>
        <fullName evidence="5">Putative MutT/NUDIX-like protein</fullName>
    </submittedName>
</protein>
<dbReference type="InterPro" id="IPR000086">
    <property type="entry name" value="NUDIX_hydrolase_dom"/>
</dbReference>
<dbReference type="InterPro" id="IPR020084">
    <property type="entry name" value="NUDIX_hydrolase_CS"/>
</dbReference>
<dbReference type="InterPro" id="IPR015797">
    <property type="entry name" value="NUDIX_hydrolase-like_dom_sf"/>
</dbReference>
<dbReference type="OrthoDB" id="9787476at2"/>
<evidence type="ECO:0000259" key="4">
    <source>
        <dbReference type="PROSITE" id="PS51462"/>
    </source>
</evidence>
<dbReference type="Pfam" id="PF00293">
    <property type="entry name" value="NUDIX"/>
    <property type="match status" value="1"/>
</dbReference>
<dbReference type="InterPro" id="IPR020476">
    <property type="entry name" value="Nudix_hydrolase"/>
</dbReference>
<evidence type="ECO:0000313" key="6">
    <source>
        <dbReference type="Proteomes" id="UP000287171"/>
    </source>
</evidence>
<dbReference type="AlphaFoldDB" id="A0A402B8N0"/>
<dbReference type="SUPFAM" id="SSF55811">
    <property type="entry name" value="Nudix"/>
    <property type="match status" value="1"/>
</dbReference>
<dbReference type="Proteomes" id="UP000287171">
    <property type="component" value="Unassembled WGS sequence"/>
</dbReference>
<evidence type="ECO:0000313" key="5">
    <source>
        <dbReference type="EMBL" id="GCE27705.1"/>
    </source>
</evidence>
<dbReference type="EMBL" id="BIFT01000001">
    <property type="protein sequence ID" value="GCE27705.1"/>
    <property type="molecule type" value="Genomic_DNA"/>
</dbReference>
<sequence length="156" mass="17459">MTRTDYYNNPMAPKANSVKPATSAIVTNSKGEILLQRRVDNQQWGLPGGTMEPGESIVQCLIREVKEETGLDVQPAYLIGLYSDPAHVIAYTDGEVRQQFSMCFYCILQGGTLKASAESTQIGFYAVQTLDALNIPPAIRLRIDHYLEQREHPYFC</sequence>
<reference evidence="6" key="1">
    <citation type="submission" date="2018-12" db="EMBL/GenBank/DDBJ databases">
        <title>Tengunoibacter tsumagoiensis gen. nov., sp. nov., Dictyobacter kobayashii sp. nov., D. alpinus sp. nov., and D. joshuensis sp. nov. and description of Dictyobacteraceae fam. nov. within the order Ktedonobacterales isolated from Tengu-no-mugimeshi.</title>
        <authorList>
            <person name="Wang C.M."/>
            <person name="Zheng Y."/>
            <person name="Sakai Y."/>
            <person name="Toyoda A."/>
            <person name="Minakuchi Y."/>
            <person name="Abe K."/>
            <person name="Yokota A."/>
            <person name="Yabe S."/>
        </authorList>
    </citation>
    <scope>NUCLEOTIDE SEQUENCE [LARGE SCALE GENOMIC DNA]</scope>
    <source>
        <strain evidence="6">Uno16</strain>
    </source>
</reference>
<dbReference type="PROSITE" id="PS51462">
    <property type="entry name" value="NUDIX"/>
    <property type="match status" value="1"/>
</dbReference>
<keyword evidence="2 3" id="KW-0378">Hydrolase</keyword>
<keyword evidence="6" id="KW-1185">Reference proteome</keyword>
<dbReference type="PROSITE" id="PS00893">
    <property type="entry name" value="NUDIX_BOX"/>
    <property type="match status" value="1"/>
</dbReference>
<comment type="caution">
    <text evidence="5">The sequence shown here is derived from an EMBL/GenBank/DDBJ whole genome shotgun (WGS) entry which is preliminary data.</text>
</comment>
<comment type="cofactor">
    <cofactor evidence="1">
        <name>Mg(2+)</name>
        <dbReference type="ChEBI" id="CHEBI:18420"/>
    </cofactor>
</comment>
<feature type="domain" description="Nudix hydrolase" evidence="4">
    <location>
        <begin position="17"/>
        <end position="147"/>
    </location>
</feature>
<comment type="similarity">
    <text evidence="3">Belongs to the Nudix hydrolase family.</text>
</comment>
<dbReference type="PANTHER" id="PTHR43046:SF16">
    <property type="entry name" value="ADP-RIBOSE PYROPHOSPHATASE YJHB-RELATED"/>
    <property type="match status" value="1"/>
</dbReference>
<evidence type="ECO:0000256" key="3">
    <source>
        <dbReference type="RuleBase" id="RU003476"/>
    </source>
</evidence>
<dbReference type="RefSeq" id="WP_126628006.1">
    <property type="nucleotide sequence ID" value="NZ_BIFT01000001.1"/>
</dbReference>
<gene>
    <name evidence="5" type="ORF">KDA_31890</name>
</gene>
<name>A0A402B8N0_9CHLR</name>
<proteinExistence type="inferred from homology"/>
<evidence type="ECO:0000256" key="2">
    <source>
        <dbReference type="ARBA" id="ARBA00022801"/>
    </source>
</evidence>
<organism evidence="5 6">
    <name type="scientific">Dictyobacter alpinus</name>
    <dbReference type="NCBI Taxonomy" id="2014873"/>
    <lineage>
        <taxon>Bacteria</taxon>
        <taxon>Bacillati</taxon>
        <taxon>Chloroflexota</taxon>
        <taxon>Ktedonobacteria</taxon>
        <taxon>Ktedonobacterales</taxon>
        <taxon>Dictyobacteraceae</taxon>
        <taxon>Dictyobacter</taxon>
    </lineage>
</organism>
<dbReference type="GO" id="GO:0016787">
    <property type="term" value="F:hydrolase activity"/>
    <property type="evidence" value="ECO:0007669"/>
    <property type="project" value="UniProtKB-KW"/>
</dbReference>